<sequence>MSLSGNSPLNVPTFPEASQLTGQDTWRAFKDRVDLNVQVRGLKGYLEGSIPKPMLATYIYVTQTSSPNDSQSPSPSEWVQQDRMVASIIYLNCTDPIGIGLERDNSAHRMWQYLIKKYEA</sequence>
<reference evidence="1" key="1">
    <citation type="journal article" date="2019" name="Environ. Microbiol.">
        <title>Fungal ecological strategies reflected in gene transcription - a case study of two litter decomposers.</title>
        <authorList>
            <person name="Barbi F."/>
            <person name="Kohler A."/>
            <person name="Barry K."/>
            <person name="Baskaran P."/>
            <person name="Daum C."/>
            <person name="Fauchery L."/>
            <person name="Ihrmark K."/>
            <person name="Kuo A."/>
            <person name="LaButti K."/>
            <person name="Lipzen A."/>
            <person name="Morin E."/>
            <person name="Grigoriev I.V."/>
            <person name="Henrissat B."/>
            <person name="Lindahl B."/>
            <person name="Martin F."/>
        </authorList>
    </citation>
    <scope>NUCLEOTIDE SEQUENCE</scope>
    <source>
        <strain evidence="1">JB14</strain>
    </source>
</reference>
<proteinExistence type="predicted"/>
<evidence type="ECO:0000313" key="2">
    <source>
        <dbReference type="Proteomes" id="UP000799118"/>
    </source>
</evidence>
<organism evidence="1 2">
    <name type="scientific">Gymnopus androsaceus JB14</name>
    <dbReference type="NCBI Taxonomy" id="1447944"/>
    <lineage>
        <taxon>Eukaryota</taxon>
        <taxon>Fungi</taxon>
        <taxon>Dikarya</taxon>
        <taxon>Basidiomycota</taxon>
        <taxon>Agaricomycotina</taxon>
        <taxon>Agaricomycetes</taxon>
        <taxon>Agaricomycetidae</taxon>
        <taxon>Agaricales</taxon>
        <taxon>Marasmiineae</taxon>
        <taxon>Omphalotaceae</taxon>
        <taxon>Gymnopus</taxon>
    </lineage>
</organism>
<name>A0A6A4HP84_9AGAR</name>
<dbReference type="AlphaFoldDB" id="A0A6A4HP84"/>
<dbReference type="OrthoDB" id="2614495at2759"/>
<keyword evidence="2" id="KW-1185">Reference proteome</keyword>
<evidence type="ECO:0000313" key="1">
    <source>
        <dbReference type="EMBL" id="KAE9398827.1"/>
    </source>
</evidence>
<dbReference type="EMBL" id="ML769477">
    <property type="protein sequence ID" value="KAE9398827.1"/>
    <property type="molecule type" value="Genomic_DNA"/>
</dbReference>
<protein>
    <submittedName>
        <fullName evidence="1">Uncharacterized protein</fullName>
    </submittedName>
</protein>
<gene>
    <name evidence="1" type="ORF">BT96DRAFT_994531</name>
</gene>
<accession>A0A6A4HP84</accession>
<dbReference type="Proteomes" id="UP000799118">
    <property type="component" value="Unassembled WGS sequence"/>
</dbReference>